<sequence length="492" mass="54985">MTATLEKSHVTGSDIVYDCSICEDDGIHKEGMFFCQKCSKYFCAGCELTHRKFFKDHSVTANGESGKRPVLKTVDGALMFCEEHTTEKLTMVREDDEKLLCQVCHLRNHKQCSRVVLLTDKVKSTIQPMDVAQMKTCIESLMELLQDVIKIGEQNTTSLQTSYEKVLEKIVDVGRRFNDNLDRLQHNTERKLKELHSTSKNTLENSRKQCDAFIASREDVPHVVDSNKVISIKAQSQYKVRTPIDKRACNITGICESSNGEFVMADFSNGCVKLLDQGYNLKDQIKISTSPGSMCKISSNEMAVIASDSHSVDVIYFIRVDNVRIVKLKKLKLSHECNGIAFHHGNLFVTSSTAVYQYTMDGRQVKTLYENQSAGYNGVGVSPDGKRIYVTDINTGKLLTLTSDGAVTASLQDPAFCISNITPNLHVAATGQVFVLGEKSIRQVDTDGKKILNTINLRRSTPKSVYFNERTSKLIVGFSNDEFVIEFKTNAS</sequence>
<comment type="caution">
    <text evidence="3">The sequence shown here is derived from an EMBL/GenBank/DDBJ whole genome shotgun (WGS) entry which is preliminary data.</text>
</comment>
<dbReference type="Proteomes" id="UP000828390">
    <property type="component" value="Unassembled WGS sequence"/>
</dbReference>
<protein>
    <recommendedName>
        <fullName evidence="2">B box-type domain-containing protein</fullName>
    </recommendedName>
</protein>
<dbReference type="AlphaFoldDB" id="A0A9D4IZK4"/>
<evidence type="ECO:0000313" key="3">
    <source>
        <dbReference type="EMBL" id="KAH3792785.1"/>
    </source>
</evidence>
<dbReference type="CDD" id="cd19757">
    <property type="entry name" value="Bbox1"/>
    <property type="match status" value="1"/>
</dbReference>
<proteinExistence type="predicted"/>
<dbReference type="PROSITE" id="PS50119">
    <property type="entry name" value="ZF_BBOX"/>
    <property type="match status" value="1"/>
</dbReference>
<keyword evidence="1" id="KW-0479">Metal-binding</keyword>
<dbReference type="InterPro" id="IPR000315">
    <property type="entry name" value="Znf_B-box"/>
</dbReference>
<keyword evidence="4" id="KW-1185">Reference proteome</keyword>
<dbReference type="EMBL" id="JAIWYP010000007">
    <property type="protein sequence ID" value="KAH3792785.1"/>
    <property type="molecule type" value="Genomic_DNA"/>
</dbReference>
<dbReference type="PANTHER" id="PTHR25462:SF296">
    <property type="entry name" value="MEIOTIC P26, ISOFORM F"/>
    <property type="match status" value="1"/>
</dbReference>
<evidence type="ECO:0000313" key="4">
    <source>
        <dbReference type="Proteomes" id="UP000828390"/>
    </source>
</evidence>
<dbReference type="Gene3D" id="3.30.160.60">
    <property type="entry name" value="Classic Zinc Finger"/>
    <property type="match status" value="1"/>
</dbReference>
<dbReference type="InterPro" id="IPR011042">
    <property type="entry name" value="6-blade_b-propeller_TolB-like"/>
</dbReference>
<dbReference type="OrthoDB" id="9049620at2759"/>
<dbReference type="SUPFAM" id="SSF101898">
    <property type="entry name" value="NHL repeat"/>
    <property type="match status" value="1"/>
</dbReference>
<name>A0A9D4IZK4_DREPO</name>
<dbReference type="Gene3D" id="2.120.10.30">
    <property type="entry name" value="TolB, C-terminal domain"/>
    <property type="match status" value="1"/>
</dbReference>
<reference evidence="3" key="2">
    <citation type="submission" date="2020-11" db="EMBL/GenBank/DDBJ databases">
        <authorList>
            <person name="McCartney M.A."/>
            <person name="Auch B."/>
            <person name="Kono T."/>
            <person name="Mallez S."/>
            <person name="Becker A."/>
            <person name="Gohl D.M."/>
            <person name="Silverstein K.A.T."/>
            <person name="Koren S."/>
            <person name="Bechman K.B."/>
            <person name="Herman A."/>
            <person name="Abrahante J.E."/>
            <person name="Garbe J."/>
        </authorList>
    </citation>
    <scope>NUCLEOTIDE SEQUENCE</scope>
    <source>
        <strain evidence="3">Duluth1</strain>
        <tissue evidence="3">Whole animal</tissue>
    </source>
</reference>
<keyword evidence="1" id="KW-0863">Zinc-finger</keyword>
<dbReference type="InterPro" id="IPR047153">
    <property type="entry name" value="TRIM45/56/19-like"/>
</dbReference>
<dbReference type="CDD" id="cd19756">
    <property type="entry name" value="Bbox2"/>
    <property type="match status" value="1"/>
</dbReference>
<keyword evidence="1" id="KW-0862">Zinc</keyword>
<reference evidence="3" key="1">
    <citation type="journal article" date="2019" name="bioRxiv">
        <title>The Genome of the Zebra Mussel, Dreissena polymorpha: A Resource for Invasive Species Research.</title>
        <authorList>
            <person name="McCartney M.A."/>
            <person name="Auch B."/>
            <person name="Kono T."/>
            <person name="Mallez S."/>
            <person name="Zhang Y."/>
            <person name="Obille A."/>
            <person name="Becker A."/>
            <person name="Abrahante J.E."/>
            <person name="Garbe J."/>
            <person name="Badalamenti J.P."/>
            <person name="Herman A."/>
            <person name="Mangelson H."/>
            <person name="Liachko I."/>
            <person name="Sullivan S."/>
            <person name="Sone E.D."/>
            <person name="Koren S."/>
            <person name="Silverstein K.A.T."/>
            <person name="Beckman K.B."/>
            <person name="Gohl D.M."/>
        </authorList>
    </citation>
    <scope>NUCLEOTIDE SEQUENCE</scope>
    <source>
        <strain evidence="3">Duluth1</strain>
        <tissue evidence="3">Whole animal</tissue>
    </source>
</reference>
<accession>A0A9D4IZK4</accession>
<gene>
    <name evidence="3" type="ORF">DPMN_146284</name>
</gene>
<organism evidence="3 4">
    <name type="scientific">Dreissena polymorpha</name>
    <name type="common">Zebra mussel</name>
    <name type="synonym">Mytilus polymorpha</name>
    <dbReference type="NCBI Taxonomy" id="45954"/>
    <lineage>
        <taxon>Eukaryota</taxon>
        <taxon>Metazoa</taxon>
        <taxon>Spiralia</taxon>
        <taxon>Lophotrochozoa</taxon>
        <taxon>Mollusca</taxon>
        <taxon>Bivalvia</taxon>
        <taxon>Autobranchia</taxon>
        <taxon>Heteroconchia</taxon>
        <taxon>Euheterodonta</taxon>
        <taxon>Imparidentia</taxon>
        <taxon>Neoheterodontei</taxon>
        <taxon>Myida</taxon>
        <taxon>Dreissenoidea</taxon>
        <taxon>Dreissenidae</taxon>
        <taxon>Dreissena</taxon>
    </lineage>
</organism>
<dbReference type="GO" id="GO:0008270">
    <property type="term" value="F:zinc ion binding"/>
    <property type="evidence" value="ECO:0007669"/>
    <property type="project" value="UniProtKB-KW"/>
</dbReference>
<dbReference type="PANTHER" id="PTHR25462">
    <property type="entry name" value="BONUS, ISOFORM C-RELATED"/>
    <property type="match status" value="1"/>
</dbReference>
<evidence type="ECO:0000259" key="2">
    <source>
        <dbReference type="PROSITE" id="PS50119"/>
    </source>
</evidence>
<feature type="domain" description="B box-type" evidence="2">
    <location>
        <begin position="17"/>
        <end position="62"/>
    </location>
</feature>
<evidence type="ECO:0000256" key="1">
    <source>
        <dbReference type="PROSITE-ProRule" id="PRU00024"/>
    </source>
</evidence>